<dbReference type="AlphaFoldDB" id="A0A383V2H0"/>
<sequence length="64" mass="6857">MASSSVIFNTTSGLIPLEIEFSTILIFLTGVLVVGKGASYDEIFALAGSTYCHPLFSGDRVRSR</sequence>
<reference evidence="1 2" key="1">
    <citation type="submission" date="2017-11" db="EMBL/GenBank/DDBJ databases">
        <authorList>
            <person name="Kracher B."/>
        </authorList>
    </citation>
    <scope>NUCLEOTIDE SEQUENCE [LARGE SCALE GENOMIC DNA]</scope>
    <source>
        <strain evidence="1 2">RACE1</strain>
    </source>
</reference>
<dbReference type="Proteomes" id="UP000275772">
    <property type="component" value="Unassembled WGS sequence"/>
</dbReference>
<proteinExistence type="predicted"/>
<gene>
    <name evidence="1" type="ORF">BLGHR1_16643</name>
</gene>
<protein>
    <submittedName>
        <fullName evidence="1">Uncharacterized protein</fullName>
    </submittedName>
</protein>
<evidence type="ECO:0000313" key="2">
    <source>
        <dbReference type="Proteomes" id="UP000275772"/>
    </source>
</evidence>
<name>A0A383V2H0_BLUHO</name>
<accession>A0A383V2H0</accession>
<organism evidence="1 2">
    <name type="scientific">Blumeria hordei</name>
    <name type="common">Barley powdery mildew</name>
    <name type="synonym">Blumeria graminis f. sp. hordei</name>
    <dbReference type="NCBI Taxonomy" id="2867405"/>
    <lineage>
        <taxon>Eukaryota</taxon>
        <taxon>Fungi</taxon>
        <taxon>Dikarya</taxon>
        <taxon>Ascomycota</taxon>
        <taxon>Pezizomycotina</taxon>
        <taxon>Leotiomycetes</taxon>
        <taxon>Erysiphales</taxon>
        <taxon>Erysiphaceae</taxon>
        <taxon>Blumeria</taxon>
    </lineage>
</organism>
<dbReference type="EMBL" id="UNSH01000086">
    <property type="protein sequence ID" value="SZF05840.1"/>
    <property type="molecule type" value="Genomic_DNA"/>
</dbReference>
<evidence type="ECO:0000313" key="1">
    <source>
        <dbReference type="EMBL" id="SZF05840.1"/>
    </source>
</evidence>
<dbReference type="VEuPathDB" id="FungiDB:BLGHR1_16643"/>